<feature type="coiled-coil region" evidence="1">
    <location>
        <begin position="231"/>
        <end position="299"/>
    </location>
</feature>
<feature type="region of interest" description="Disordered" evidence="2">
    <location>
        <begin position="151"/>
        <end position="170"/>
    </location>
</feature>
<keyword evidence="4" id="KW-1185">Reference proteome</keyword>
<accession>A0ABW5DD18</accession>
<feature type="coiled-coil region" evidence="1">
    <location>
        <begin position="22"/>
        <end position="105"/>
    </location>
</feature>
<feature type="compositionally biased region" description="Gly residues" evidence="2">
    <location>
        <begin position="441"/>
        <end position="473"/>
    </location>
</feature>
<dbReference type="Proteomes" id="UP001597373">
    <property type="component" value="Unassembled WGS sequence"/>
</dbReference>
<evidence type="ECO:0000256" key="2">
    <source>
        <dbReference type="SAM" id="MobiDB-lite"/>
    </source>
</evidence>
<comment type="caution">
    <text evidence="3">The sequence shown here is derived from an EMBL/GenBank/DDBJ whole genome shotgun (WGS) entry which is preliminary data.</text>
</comment>
<name>A0ABW5DD18_9HYPH</name>
<dbReference type="EMBL" id="JBHUIR010000005">
    <property type="protein sequence ID" value="MFD2258371.1"/>
    <property type="molecule type" value="Genomic_DNA"/>
</dbReference>
<feature type="compositionally biased region" description="Low complexity" evidence="2">
    <location>
        <begin position="421"/>
        <end position="440"/>
    </location>
</feature>
<dbReference type="RefSeq" id="WP_345100035.1">
    <property type="nucleotide sequence ID" value="NZ_BAABGS010000073.1"/>
</dbReference>
<protein>
    <submittedName>
        <fullName evidence="3">Uncharacterized protein</fullName>
    </submittedName>
</protein>
<organism evidence="3 4">
    <name type="scientific">Chelativorans composti</name>
    <dbReference type="NCBI Taxonomy" id="768533"/>
    <lineage>
        <taxon>Bacteria</taxon>
        <taxon>Pseudomonadati</taxon>
        <taxon>Pseudomonadota</taxon>
        <taxon>Alphaproteobacteria</taxon>
        <taxon>Hyphomicrobiales</taxon>
        <taxon>Phyllobacteriaceae</taxon>
        <taxon>Chelativorans</taxon>
    </lineage>
</organism>
<keyword evidence="1" id="KW-0175">Coiled coil</keyword>
<evidence type="ECO:0000313" key="4">
    <source>
        <dbReference type="Proteomes" id="UP001597373"/>
    </source>
</evidence>
<dbReference type="Gene3D" id="1.20.1170.10">
    <property type="match status" value="1"/>
</dbReference>
<feature type="region of interest" description="Disordered" evidence="2">
    <location>
        <begin position="421"/>
        <end position="473"/>
    </location>
</feature>
<evidence type="ECO:0000313" key="3">
    <source>
        <dbReference type="EMBL" id="MFD2258371.1"/>
    </source>
</evidence>
<proteinExistence type="predicted"/>
<feature type="compositionally biased region" description="Basic and acidic residues" evidence="2">
    <location>
        <begin position="154"/>
        <end position="170"/>
    </location>
</feature>
<gene>
    <name evidence="3" type="ORF">ACFSMZ_01125</name>
</gene>
<evidence type="ECO:0000256" key="1">
    <source>
        <dbReference type="SAM" id="Coils"/>
    </source>
</evidence>
<reference evidence="4" key="1">
    <citation type="journal article" date="2019" name="Int. J. Syst. Evol. Microbiol.">
        <title>The Global Catalogue of Microorganisms (GCM) 10K type strain sequencing project: providing services to taxonomists for standard genome sequencing and annotation.</title>
        <authorList>
            <consortium name="The Broad Institute Genomics Platform"/>
            <consortium name="The Broad Institute Genome Sequencing Center for Infectious Disease"/>
            <person name="Wu L."/>
            <person name="Ma J."/>
        </authorList>
    </citation>
    <scope>NUCLEOTIDE SEQUENCE [LARGE SCALE GENOMIC DNA]</scope>
    <source>
        <strain evidence="4">KCTC 23707</strain>
    </source>
</reference>
<sequence>MISAANTLSTIEQAMYKVRQDEENLHRVVEAATEEMTRLRAEQAELYRALAKIRMQALRDDQILGTLDDAERRALAAIERQKQRLADLENRQKKLLATLQERRARREELAAAVTAAADAIATRTEATQRRVADEVEWQALSAKVDSLEAQAAAADEKATQSEADRDAKSKPYHDDPLFMYLWNSGYGTSAYRGGPIARMGDNFVARVVQYEQARQNYYALTEIPKRLRAHAERLKEDVAAAEAELVAYERRALEQDGIAALEQAHEQAVAALEGHDREVAELEEELASLDRERAALMDDTSEQGLGGAVAELAAALQRDDLRVLLREAMETPTPEDERIVQKLQVIATRLDQLQAEADQARHTMLMLAKRRAELERASQDFRRSGYERGGGTFVNDKLIGDIIGGIIGGVLSSKELRDALRSGYRPSSGSSRPARRSSGSVFGGSRGGFGGGFGGGGGSRGGGGGGFRTGGGF</sequence>
<feature type="coiled-coil region" evidence="1">
    <location>
        <begin position="343"/>
        <end position="370"/>
    </location>
</feature>